<comment type="caution">
    <text evidence="4">The sequence shown here is derived from an EMBL/GenBank/DDBJ whole genome shotgun (WGS) entry which is preliminary data.</text>
</comment>
<name>A0A951PR22_9CYAN</name>
<dbReference type="InterPro" id="IPR027385">
    <property type="entry name" value="Beta-barrel_OMP"/>
</dbReference>
<evidence type="ECO:0000313" key="5">
    <source>
        <dbReference type="Proteomes" id="UP000753908"/>
    </source>
</evidence>
<organism evidence="4 5">
    <name type="scientific">Symplocastrum torsivum CPER-KK1</name>
    <dbReference type="NCBI Taxonomy" id="450513"/>
    <lineage>
        <taxon>Bacteria</taxon>
        <taxon>Bacillati</taxon>
        <taxon>Cyanobacteriota</taxon>
        <taxon>Cyanophyceae</taxon>
        <taxon>Oscillatoriophycideae</taxon>
        <taxon>Oscillatoriales</taxon>
        <taxon>Microcoleaceae</taxon>
        <taxon>Symplocastrum</taxon>
    </lineage>
</organism>
<sequence>MKRTLKSVLTLSALATVVIAPVLLSAGSASAKPAGTDANYIGAGVAAGVTNGGQDGDAATFGGNIQGRITTDKAPVSVRGSVLFSDETSAIIPMVSYDVPVTNNANVYVGAGYSFVEENGKPTPLGNQDAPVVSVGAEAQIGQNIVVYGDTKIGIDAYQNSPNTAVSVQAGAGFRF</sequence>
<feature type="chain" id="PRO_5036693170" evidence="2">
    <location>
        <begin position="32"/>
        <end position="176"/>
    </location>
</feature>
<accession>A0A951PR22</accession>
<feature type="signal peptide" evidence="2">
    <location>
        <begin position="1"/>
        <end position="31"/>
    </location>
</feature>
<protein>
    <submittedName>
        <fullName evidence="4">Porin family protein</fullName>
    </submittedName>
</protein>
<gene>
    <name evidence="4" type="ORF">KME25_22795</name>
</gene>
<evidence type="ECO:0000259" key="3">
    <source>
        <dbReference type="Pfam" id="PF13505"/>
    </source>
</evidence>
<dbReference type="SUPFAM" id="SSF56925">
    <property type="entry name" value="OMPA-like"/>
    <property type="match status" value="1"/>
</dbReference>
<dbReference type="Proteomes" id="UP000753908">
    <property type="component" value="Unassembled WGS sequence"/>
</dbReference>
<reference evidence="4" key="2">
    <citation type="journal article" date="2022" name="Microbiol. Resour. Announc.">
        <title>Metagenome Sequencing to Explore Phylogenomics of Terrestrial Cyanobacteria.</title>
        <authorList>
            <person name="Ward R.D."/>
            <person name="Stajich J.E."/>
            <person name="Johansen J.R."/>
            <person name="Huntemann M."/>
            <person name="Clum A."/>
            <person name="Foster B."/>
            <person name="Foster B."/>
            <person name="Roux S."/>
            <person name="Palaniappan K."/>
            <person name="Varghese N."/>
            <person name="Mukherjee S."/>
            <person name="Reddy T.B.K."/>
            <person name="Daum C."/>
            <person name="Copeland A."/>
            <person name="Chen I.A."/>
            <person name="Ivanova N.N."/>
            <person name="Kyrpides N.C."/>
            <person name="Shapiro N."/>
            <person name="Eloe-Fadrosh E.A."/>
            <person name="Pietrasiak N."/>
        </authorList>
    </citation>
    <scope>NUCLEOTIDE SEQUENCE</scope>
    <source>
        <strain evidence="4">CPER-KK1</strain>
    </source>
</reference>
<proteinExistence type="predicted"/>
<feature type="domain" description="Outer membrane protein beta-barrel" evidence="3">
    <location>
        <begin position="22"/>
        <end position="176"/>
    </location>
</feature>
<keyword evidence="1 2" id="KW-0732">Signal</keyword>
<evidence type="ECO:0000313" key="4">
    <source>
        <dbReference type="EMBL" id="MBW4547239.1"/>
    </source>
</evidence>
<dbReference type="InterPro" id="IPR011250">
    <property type="entry name" value="OMP/PagP_B-barrel"/>
</dbReference>
<reference evidence="4" key="1">
    <citation type="submission" date="2021-05" db="EMBL/GenBank/DDBJ databases">
        <authorList>
            <person name="Pietrasiak N."/>
            <person name="Ward R."/>
            <person name="Stajich J.E."/>
            <person name="Kurbessoian T."/>
        </authorList>
    </citation>
    <scope>NUCLEOTIDE SEQUENCE</scope>
    <source>
        <strain evidence="4">CPER-KK1</strain>
    </source>
</reference>
<dbReference type="EMBL" id="JAHHIF010000037">
    <property type="protein sequence ID" value="MBW4547239.1"/>
    <property type="molecule type" value="Genomic_DNA"/>
</dbReference>
<dbReference type="AlphaFoldDB" id="A0A951PR22"/>
<evidence type="ECO:0000256" key="1">
    <source>
        <dbReference type="ARBA" id="ARBA00022729"/>
    </source>
</evidence>
<dbReference type="Pfam" id="PF13505">
    <property type="entry name" value="OMP_b-brl"/>
    <property type="match status" value="1"/>
</dbReference>
<evidence type="ECO:0000256" key="2">
    <source>
        <dbReference type="SAM" id="SignalP"/>
    </source>
</evidence>